<dbReference type="Proteomes" id="UP001597010">
    <property type="component" value="Unassembled WGS sequence"/>
</dbReference>
<evidence type="ECO:0000256" key="1">
    <source>
        <dbReference type="ARBA" id="ARBA00004442"/>
    </source>
</evidence>
<feature type="domain" description="SusD-like N-terminal" evidence="8">
    <location>
        <begin position="28"/>
        <end position="222"/>
    </location>
</feature>
<evidence type="ECO:0000256" key="2">
    <source>
        <dbReference type="ARBA" id="ARBA00006275"/>
    </source>
</evidence>
<comment type="caution">
    <text evidence="9">The sequence shown here is derived from an EMBL/GenBank/DDBJ whole genome shotgun (WGS) entry which is preliminary data.</text>
</comment>
<dbReference type="EMBL" id="JBHTHZ010000002">
    <property type="protein sequence ID" value="MFD0793104.1"/>
    <property type="molecule type" value="Genomic_DNA"/>
</dbReference>
<comment type="subcellular location">
    <subcellularLocation>
        <location evidence="1">Cell outer membrane</location>
    </subcellularLocation>
</comment>
<dbReference type="Gene3D" id="1.25.40.390">
    <property type="match status" value="1"/>
</dbReference>
<dbReference type="Pfam" id="PF14322">
    <property type="entry name" value="SusD-like_3"/>
    <property type="match status" value="1"/>
</dbReference>
<comment type="similarity">
    <text evidence="2">Belongs to the SusD family.</text>
</comment>
<accession>A0ABW3AQI2</accession>
<evidence type="ECO:0000259" key="8">
    <source>
        <dbReference type="Pfam" id="PF14322"/>
    </source>
</evidence>
<proteinExistence type="inferred from homology"/>
<evidence type="ECO:0000256" key="6">
    <source>
        <dbReference type="SAM" id="SignalP"/>
    </source>
</evidence>
<evidence type="ECO:0000313" key="10">
    <source>
        <dbReference type="Proteomes" id="UP001597010"/>
    </source>
</evidence>
<feature type="domain" description="RagB/SusD" evidence="7">
    <location>
        <begin position="280"/>
        <end position="559"/>
    </location>
</feature>
<dbReference type="InterPro" id="IPR011990">
    <property type="entry name" value="TPR-like_helical_dom_sf"/>
</dbReference>
<dbReference type="RefSeq" id="WP_377112410.1">
    <property type="nucleotide sequence ID" value="NZ_JBHTHZ010000002.1"/>
</dbReference>
<keyword evidence="4" id="KW-0472">Membrane</keyword>
<feature type="chain" id="PRO_5045418526" evidence="6">
    <location>
        <begin position="26"/>
        <end position="559"/>
    </location>
</feature>
<dbReference type="Pfam" id="PF07980">
    <property type="entry name" value="SusD_RagB"/>
    <property type="match status" value="1"/>
</dbReference>
<dbReference type="InterPro" id="IPR033985">
    <property type="entry name" value="SusD-like_N"/>
</dbReference>
<evidence type="ECO:0000313" key="9">
    <source>
        <dbReference type="EMBL" id="MFD0793104.1"/>
    </source>
</evidence>
<keyword evidence="10" id="KW-1185">Reference proteome</keyword>
<evidence type="ECO:0000259" key="7">
    <source>
        <dbReference type="Pfam" id="PF07980"/>
    </source>
</evidence>
<dbReference type="InterPro" id="IPR012944">
    <property type="entry name" value="SusD_RagB_dom"/>
</dbReference>
<keyword evidence="3 6" id="KW-0732">Signal</keyword>
<evidence type="ECO:0000256" key="5">
    <source>
        <dbReference type="ARBA" id="ARBA00023237"/>
    </source>
</evidence>
<sequence>MKKKYLIHSSLFVTLLLIVSISACKKDDFLNVPPKGSLTDASTFSSESNADLFVNDVYNQLPDINNETQNSDQYTDNDFVGAAWMTGQTTVRANGINPTNVPGGPAGSFDWATQFQHIRKCNLFLQQAEKNKANFSDEWYKQRVAEVTFLRAFFYSILYTNYGGLPIIKTPLNNSDGSDIFVERSTADETLAFIEADCDAAAAVLPEKASQSGRATKGAALTLKGWVELFAASPLSNPSNDAAKWAKAAATNLQVINSKQYSLFAEYNGQFLAANNWNSETIFARGYAAPNKGHKKEGILGPVIVNGGQQAWGNLAPTQNLVDDYEMDNGRPITDPASGYDPQNPYANREKRFYESIVYDGSTWQGDIWQSRTGGNNQIDLGSSSDISNTGYNGKKTLDESINGQTSLGISPGTSNYIIFRYAEVLLSYAEAQNEAAGPDQSVYDAVNQVRARVSLPPVTQGLSQADMRTIIRRERRVELAFEDKRWYDIRRWDITTKGPAVLNAPEYGMRITIDGSTKKLIYTPVQIFKNSFSEHMNWLPIPQAVVEQNSKLKQNPGY</sequence>
<reference evidence="10" key="1">
    <citation type="journal article" date="2019" name="Int. J. Syst. Evol. Microbiol.">
        <title>The Global Catalogue of Microorganisms (GCM) 10K type strain sequencing project: providing services to taxonomists for standard genome sequencing and annotation.</title>
        <authorList>
            <consortium name="The Broad Institute Genomics Platform"/>
            <consortium name="The Broad Institute Genome Sequencing Center for Infectious Disease"/>
            <person name="Wu L."/>
            <person name="Ma J."/>
        </authorList>
    </citation>
    <scope>NUCLEOTIDE SEQUENCE [LARGE SCALE GENOMIC DNA]</scope>
    <source>
        <strain evidence="10">CCUG 61484</strain>
    </source>
</reference>
<name>A0ABW3AQI2_9SPHI</name>
<feature type="signal peptide" evidence="6">
    <location>
        <begin position="1"/>
        <end position="25"/>
    </location>
</feature>
<protein>
    <submittedName>
        <fullName evidence="9">RagB/SusD family nutrient uptake outer membrane protein</fullName>
    </submittedName>
</protein>
<evidence type="ECO:0000256" key="3">
    <source>
        <dbReference type="ARBA" id="ARBA00022729"/>
    </source>
</evidence>
<dbReference type="PROSITE" id="PS51257">
    <property type="entry name" value="PROKAR_LIPOPROTEIN"/>
    <property type="match status" value="1"/>
</dbReference>
<evidence type="ECO:0000256" key="4">
    <source>
        <dbReference type="ARBA" id="ARBA00023136"/>
    </source>
</evidence>
<organism evidence="9 10">
    <name type="scientific">Mucilaginibacter litoreus</name>
    <dbReference type="NCBI Taxonomy" id="1048221"/>
    <lineage>
        <taxon>Bacteria</taxon>
        <taxon>Pseudomonadati</taxon>
        <taxon>Bacteroidota</taxon>
        <taxon>Sphingobacteriia</taxon>
        <taxon>Sphingobacteriales</taxon>
        <taxon>Sphingobacteriaceae</taxon>
        <taxon>Mucilaginibacter</taxon>
    </lineage>
</organism>
<dbReference type="SUPFAM" id="SSF48452">
    <property type="entry name" value="TPR-like"/>
    <property type="match status" value="1"/>
</dbReference>
<keyword evidence="5" id="KW-0998">Cell outer membrane</keyword>
<gene>
    <name evidence="9" type="ORF">ACFQZX_05710</name>
</gene>